<sequence>MPTGHVRQPVLERNRSLREKEKAKRNPLSKHLVKVYPVAFHKTHSSLSLSSLTFSHNSSESSSSSSLGFSSWDRNKVPKRGVVPPDHPHRDIDDRRLILDLVTVDERKGNVINVAKADVLKIHPDSNDGDLKRCHWITKSTDQAYVSFHDERWGVPIYEDSLLFELLTLSGMLMDQNWTQILTKQDLYREVFAGFDANVVAKMEEKEMEEIASNKKLMLEESRVRCIVQNAKCILKTANEHGSFSNYIWGGFLNFRPIINRFKYPKNVPLRTPKSEAISKDLLRRGFRLVGPVITYSFMQAAGMTIDHLVHCFRFSECLSLVEIQWNITDHVIM</sequence>
<evidence type="ECO:0008006" key="5">
    <source>
        <dbReference type="Google" id="ProtNLM"/>
    </source>
</evidence>
<dbReference type="AlphaFoldDB" id="A0AAV7EJW3"/>
<accession>A0AAV7EJW3</accession>
<dbReference type="Proteomes" id="UP000825729">
    <property type="component" value="Unassembled WGS sequence"/>
</dbReference>
<feature type="binding site" evidence="1">
    <location>
        <position position="312"/>
    </location>
    <ligand>
        <name>Zn(2+)</name>
        <dbReference type="ChEBI" id="CHEBI:29105"/>
    </ligand>
</feature>
<feature type="binding site" evidence="1">
    <location>
        <position position="134"/>
    </location>
    <ligand>
        <name>Zn(2+)</name>
        <dbReference type="ChEBI" id="CHEBI:29105"/>
    </ligand>
</feature>
<name>A0AAV7EJW3_ARIFI</name>
<evidence type="ECO:0000256" key="1">
    <source>
        <dbReference type="PIRSR" id="PIRSR605019-1"/>
    </source>
</evidence>
<proteinExistence type="predicted"/>
<dbReference type="InterPro" id="IPR005019">
    <property type="entry name" value="Adenine_glyco"/>
</dbReference>
<reference evidence="3 4" key="1">
    <citation type="submission" date="2021-07" db="EMBL/GenBank/DDBJ databases">
        <title>The Aristolochia fimbriata genome: insights into angiosperm evolution, floral development and chemical biosynthesis.</title>
        <authorList>
            <person name="Jiao Y."/>
        </authorList>
    </citation>
    <scope>NUCLEOTIDE SEQUENCE [LARGE SCALE GENOMIC DNA]</scope>
    <source>
        <strain evidence="3">IBCAS-2021</strain>
        <tissue evidence="3">Leaf</tissue>
    </source>
</reference>
<comment type="caution">
    <text evidence="3">The sequence shown here is derived from an EMBL/GenBank/DDBJ whole genome shotgun (WGS) entry which is preliminary data.</text>
</comment>
<dbReference type="SUPFAM" id="SSF48150">
    <property type="entry name" value="DNA-glycosylase"/>
    <property type="match status" value="1"/>
</dbReference>
<feature type="binding site" evidence="1">
    <location>
        <position position="149"/>
    </location>
    <ligand>
        <name>Zn(2+)</name>
        <dbReference type="ChEBI" id="CHEBI:29105"/>
    </ligand>
</feature>
<dbReference type="GO" id="GO:0008725">
    <property type="term" value="F:DNA-3-methyladenine glycosylase activity"/>
    <property type="evidence" value="ECO:0007669"/>
    <property type="project" value="InterPro"/>
</dbReference>
<dbReference type="PANTHER" id="PTHR31116:SF29">
    <property type="entry name" value="DNA GLYCOSYLASE SUPERFAMILY PROTEIN"/>
    <property type="match status" value="1"/>
</dbReference>
<feature type="binding site" evidence="1">
    <location>
        <position position="308"/>
    </location>
    <ligand>
        <name>Zn(2+)</name>
        <dbReference type="ChEBI" id="CHEBI:29105"/>
    </ligand>
</feature>
<keyword evidence="1" id="KW-0862">Zinc</keyword>
<dbReference type="PANTHER" id="PTHR31116">
    <property type="entry name" value="OS04G0501200 PROTEIN"/>
    <property type="match status" value="1"/>
</dbReference>
<evidence type="ECO:0000313" key="3">
    <source>
        <dbReference type="EMBL" id="KAG9448614.1"/>
    </source>
</evidence>
<protein>
    <recommendedName>
        <fullName evidence="5">DNA-3-methyladenine glycosylase I</fullName>
    </recommendedName>
</protein>
<dbReference type="EMBL" id="JAINDJ010000004">
    <property type="protein sequence ID" value="KAG9448614.1"/>
    <property type="molecule type" value="Genomic_DNA"/>
</dbReference>
<evidence type="ECO:0000313" key="4">
    <source>
        <dbReference type="Proteomes" id="UP000825729"/>
    </source>
</evidence>
<evidence type="ECO:0000256" key="2">
    <source>
        <dbReference type="SAM" id="MobiDB-lite"/>
    </source>
</evidence>
<feature type="region of interest" description="Disordered" evidence="2">
    <location>
        <begin position="1"/>
        <end position="28"/>
    </location>
</feature>
<dbReference type="InterPro" id="IPR011257">
    <property type="entry name" value="DNA_glycosylase"/>
</dbReference>
<dbReference type="Gene3D" id="1.10.340.30">
    <property type="entry name" value="Hypothetical protein, domain 2"/>
    <property type="match status" value="1"/>
</dbReference>
<keyword evidence="1" id="KW-0479">Metal-binding</keyword>
<dbReference type="GO" id="GO:0046872">
    <property type="term" value="F:metal ion binding"/>
    <property type="evidence" value="ECO:0007669"/>
    <property type="project" value="UniProtKB-KW"/>
</dbReference>
<keyword evidence="4" id="KW-1185">Reference proteome</keyword>
<organism evidence="3 4">
    <name type="scientific">Aristolochia fimbriata</name>
    <name type="common">White veined hardy Dutchman's pipe vine</name>
    <dbReference type="NCBI Taxonomy" id="158543"/>
    <lineage>
        <taxon>Eukaryota</taxon>
        <taxon>Viridiplantae</taxon>
        <taxon>Streptophyta</taxon>
        <taxon>Embryophyta</taxon>
        <taxon>Tracheophyta</taxon>
        <taxon>Spermatophyta</taxon>
        <taxon>Magnoliopsida</taxon>
        <taxon>Magnoliidae</taxon>
        <taxon>Piperales</taxon>
        <taxon>Aristolochiaceae</taxon>
        <taxon>Aristolochia</taxon>
    </lineage>
</organism>
<dbReference type="Pfam" id="PF03352">
    <property type="entry name" value="Adenine_glyco"/>
    <property type="match status" value="1"/>
</dbReference>
<gene>
    <name evidence="3" type="ORF">H6P81_008579</name>
</gene>
<feature type="compositionally biased region" description="Basic and acidic residues" evidence="2">
    <location>
        <begin position="10"/>
        <end position="24"/>
    </location>
</feature>
<dbReference type="GO" id="GO:0006284">
    <property type="term" value="P:base-excision repair"/>
    <property type="evidence" value="ECO:0007669"/>
    <property type="project" value="InterPro"/>
</dbReference>